<gene>
    <name evidence="1" type="ORF">AYI70_g6822</name>
</gene>
<evidence type="ECO:0000313" key="1">
    <source>
        <dbReference type="EMBL" id="OMJ16095.1"/>
    </source>
</evidence>
<dbReference type="EMBL" id="LSSN01002455">
    <property type="protein sequence ID" value="OMJ16095.1"/>
    <property type="molecule type" value="Genomic_DNA"/>
</dbReference>
<accession>A0A1R1XN74</accession>
<protein>
    <submittedName>
        <fullName evidence="1">Uncharacterized protein</fullName>
    </submittedName>
</protein>
<organism evidence="1 2">
    <name type="scientific">Smittium culicis</name>
    <dbReference type="NCBI Taxonomy" id="133412"/>
    <lineage>
        <taxon>Eukaryota</taxon>
        <taxon>Fungi</taxon>
        <taxon>Fungi incertae sedis</taxon>
        <taxon>Zoopagomycota</taxon>
        <taxon>Kickxellomycotina</taxon>
        <taxon>Harpellomycetes</taxon>
        <taxon>Harpellales</taxon>
        <taxon>Legeriomycetaceae</taxon>
        <taxon>Smittium</taxon>
    </lineage>
</organism>
<proteinExistence type="predicted"/>
<comment type="caution">
    <text evidence="1">The sequence shown here is derived from an EMBL/GenBank/DDBJ whole genome shotgun (WGS) entry which is preliminary data.</text>
</comment>
<keyword evidence="2" id="KW-1185">Reference proteome</keyword>
<feature type="non-terminal residue" evidence="1">
    <location>
        <position position="25"/>
    </location>
</feature>
<evidence type="ECO:0000313" key="2">
    <source>
        <dbReference type="Proteomes" id="UP000187283"/>
    </source>
</evidence>
<reference evidence="1 2" key="1">
    <citation type="submission" date="2017-01" db="EMBL/GenBank/DDBJ databases">
        <authorList>
            <person name="Mah S.A."/>
            <person name="Swanson W.J."/>
            <person name="Moy G.W."/>
            <person name="Vacquier V.D."/>
        </authorList>
    </citation>
    <scope>NUCLEOTIDE SEQUENCE [LARGE SCALE GENOMIC DNA]</scope>
    <source>
        <strain evidence="1 2">GSMNP</strain>
    </source>
</reference>
<sequence length="25" mass="2827">MFFVDGGHEGGCWGEDFVDEDEDSF</sequence>
<name>A0A1R1XN74_9FUNG</name>
<dbReference type="AlphaFoldDB" id="A0A1R1XN74"/>
<dbReference type="Proteomes" id="UP000187283">
    <property type="component" value="Unassembled WGS sequence"/>
</dbReference>